<comment type="subcellular location">
    <subcellularLocation>
        <location evidence="1">Secreted</location>
        <location evidence="1">Cell wall</location>
    </subcellularLocation>
</comment>
<reference evidence="7 8" key="1">
    <citation type="submission" date="2019-05" db="EMBL/GenBank/DDBJ databases">
        <title>Algicella ahnfeltiae gen. nov., sp. nov., a novel marine bacterium of the family Flavobacteriaceae isolated from a red alga.</title>
        <authorList>
            <person name="Nedashkovskaya O.I."/>
            <person name="Kukhlevskiy A.D."/>
            <person name="Kim S.-G."/>
            <person name="Zhukova N.V."/>
            <person name="Mikhailov V.V."/>
        </authorList>
    </citation>
    <scope>NUCLEOTIDE SEQUENCE [LARGE SCALE GENOMIC DNA]</scope>
    <source>
        <strain evidence="7 8">10Alg115</strain>
    </source>
</reference>
<dbReference type="PROSITE" id="PS51257">
    <property type="entry name" value="PROKAR_LIPOPROTEIN"/>
    <property type="match status" value="1"/>
</dbReference>
<evidence type="ECO:0000256" key="2">
    <source>
        <dbReference type="ARBA" id="ARBA00022512"/>
    </source>
</evidence>
<dbReference type="Gene3D" id="3.80.20.20">
    <property type="entry name" value="Receptor L-domain"/>
    <property type="match status" value="2"/>
</dbReference>
<keyword evidence="8" id="KW-1185">Reference proteome</keyword>
<dbReference type="InterPro" id="IPR051648">
    <property type="entry name" value="CWI-Assembly_Regulator"/>
</dbReference>
<evidence type="ECO:0000256" key="3">
    <source>
        <dbReference type="ARBA" id="ARBA00022525"/>
    </source>
</evidence>
<dbReference type="AlphaFoldDB" id="A0A5B7TZU8"/>
<dbReference type="OrthoDB" id="9765957at2"/>
<keyword evidence="5" id="KW-0325">Glycoprotein</keyword>
<dbReference type="InterPro" id="IPR036941">
    <property type="entry name" value="Rcpt_L-dom_sf"/>
</dbReference>
<keyword evidence="4" id="KW-0732">Signal</keyword>
<proteinExistence type="predicted"/>
<evidence type="ECO:0000313" key="7">
    <source>
        <dbReference type="EMBL" id="QCX40307.1"/>
    </source>
</evidence>
<dbReference type="PANTHER" id="PTHR31018:SF3">
    <property type="entry name" value="RECEPTOR PROTEIN-TYROSINE KINASE"/>
    <property type="match status" value="1"/>
</dbReference>
<keyword evidence="3" id="KW-0964">Secreted</keyword>
<organism evidence="7 8">
    <name type="scientific">Aureibaculum algae</name>
    <dbReference type="NCBI Taxonomy" id="2584122"/>
    <lineage>
        <taxon>Bacteria</taxon>
        <taxon>Pseudomonadati</taxon>
        <taxon>Bacteroidota</taxon>
        <taxon>Flavobacteriia</taxon>
        <taxon>Flavobacteriales</taxon>
        <taxon>Flavobacteriaceae</taxon>
        <taxon>Aureibaculum</taxon>
    </lineage>
</organism>
<evidence type="ECO:0000313" key="8">
    <source>
        <dbReference type="Proteomes" id="UP000306229"/>
    </source>
</evidence>
<sequence length="340" mass="37380">MVKFSKEHLRFLKKLIIMLVTINIVISCNSDNSEDIIIEDYVGDVILKTQIEVDDFGKKEYLNIIGSLWITPEDLSDIQNLSALKSLTCISGDLVIKFSNLIDLSGFNNLTKIEGGLYMNSNPSLASLTGLSKLETVGTVAGRDMLQIDDNNSLVNIDGLKSLTTITGILWIANNSSIANIRGVNNLSTINRHLWILNNPKLTSLEGLEKIEFLGESEGHLLIDDNDSLLNLKGLENLSIIKGYIQITNNNALIDFNELANLTLVNYGVNIQDNSSLVSLDGFINLKSAGGFTIQSNSVLADFCGLKPFLEEDTLDTQYIVNSNLYNPTKEQIVDGNCSN</sequence>
<evidence type="ECO:0000256" key="1">
    <source>
        <dbReference type="ARBA" id="ARBA00004191"/>
    </source>
</evidence>
<feature type="domain" description="Receptor L-domain" evidence="6">
    <location>
        <begin position="64"/>
        <end position="126"/>
    </location>
</feature>
<evidence type="ECO:0000259" key="6">
    <source>
        <dbReference type="Pfam" id="PF01030"/>
    </source>
</evidence>
<dbReference type="InterPro" id="IPR000494">
    <property type="entry name" value="Rcpt_L-dom"/>
</dbReference>
<dbReference type="EMBL" id="CP040749">
    <property type="protein sequence ID" value="QCX40307.1"/>
    <property type="molecule type" value="Genomic_DNA"/>
</dbReference>
<name>A0A5B7TZU8_9FLAO</name>
<dbReference type="PANTHER" id="PTHR31018">
    <property type="entry name" value="SPORULATION-SPECIFIC PROTEIN-RELATED"/>
    <property type="match status" value="1"/>
</dbReference>
<dbReference type="GO" id="GO:0030313">
    <property type="term" value="C:cell envelope"/>
    <property type="evidence" value="ECO:0007669"/>
    <property type="project" value="UniProtKB-SubCell"/>
</dbReference>
<evidence type="ECO:0000256" key="5">
    <source>
        <dbReference type="ARBA" id="ARBA00023180"/>
    </source>
</evidence>
<dbReference type="KEGG" id="fbe:FF125_18320"/>
<evidence type="ECO:0000256" key="4">
    <source>
        <dbReference type="ARBA" id="ARBA00022729"/>
    </source>
</evidence>
<accession>A0A5B7TZU8</accession>
<keyword evidence="2" id="KW-0134">Cell wall</keyword>
<dbReference type="Pfam" id="PF01030">
    <property type="entry name" value="Recep_L_domain"/>
    <property type="match status" value="1"/>
</dbReference>
<gene>
    <name evidence="7" type="ORF">FF125_18320</name>
</gene>
<protein>
    <recommendedName>
        <fullName evidence="6">Receptor L-domain domain-containing protein</fullName>
    </recommendedName>
</protein>
<dbReference type="SUPFAM" id="SSF52058">
    <property type="entry name" value="L domain-like"/>
    <property type="match status" value="3"/>
</dbReference>
<dbReference type="Proteomes" id="UP000306229">
    <property type="component" value="Chromosome"/>
</dbReference>